<gene>
    <name evidence="2" type="ORF">G3O08_12515</name>
</gene>
<feature type="domain" description="Methyltransferase FkbM" evidence="1">
    <location>
        <begin position="102"/>
        <end position="230"/>
    </location>
</feature>
<dbReference type="RefSeq" id="WP_163285721.1">
    <property type="nucleotide sequence ID" value="NZ_JAAGVY010000024.1"/>
</dbReference>
<evidence type="ECO:0000313" key="2">
    <source>
        <dbReference type="EMBL" id="NEN24328.1"/>
    </source>
</evidence>
<dbReference type="AlphaFoldDB" id="A0A7K3WS38"/>
<keyword evidence="3" id="KW-1185">Reference proteome</keyword>
<proteinExistence type="predicted"/>
<dbReference type="GO" id="GO:0032259">
    <property type="term" value="P:methylation"/>
    <property type="evidence" value="ECO:0007669"/>
    <property type="project" value="UniProtKB-KW"/>
</dbReference>
<dbReference type="InterPro" id="IPR006342">
    <property type="entry name" value="FkbM_mtfrase"/>
</dbReference>
<accession>A0A7K3WS38</accession>
<dbReference type="InterPro" id="IPR052514">
    <property type="entry name" value="SAM-dependent_MTase"/>
</dbReference>
<organism evidence="2 3">
    <name type="scientific">Cryomorpha ignava</name>
    <dbReference type="NCBI Taxonomy" id="101383"/>
    <lineage>
        <taxon>Bacteria</taxon>
        <taxon>Pseudomonadati</taxon>
        <taxon>Bacteroidota</taxon>
        <taxon>Flavobacteriia</taxon>
        <taxon>Flavobacteriales</taxon>
        <taxon>Cryomorphaceae</taxon>
        <taxon>Cryomorpha</taxon>
    </lineage>
</organism>
<dbReference type="Gene3D" id="3.40.50.150">
    <property type="entry name" value="Vaccinia Virus protein VP39"/>
    <property type="match status" value="1"/>
</dbReference>
<keyword evidence="2" id="KW-0808">Transferase</keyword>
<dbReference type="NCBIfam" id="TIGR01444">
    <property type="entry name" value="fkbM_fam"/>
    <property type="match status" value="1"/>
</dbReference>
<keyword evidence="2" id="KW-0489">Methyltransferase</keyword>
<evidence type="ECO:0000313" key="3">
    <source>
        <dbReference type="Proteomes" id="UP000486602"/>
    </source>
</evidence>
<dbReference type="InterPro" id="IPR029063">
    <property type="entry name" value="SAM-dependent_MTases_sf"/>
</dbReference>
<dbReference type="PANTHER" id="PTHR34203:SF15">
    <property type="entry name" value="SLL1173 PROTEIN"/>
    <property type="match status" value="1"/>
</dbReference>
<dbReference type="GO" id="GO:0008168">
    <property type="term" value="F:methyltransferase activity"/>
    <property type="evidence" value="ECO:0007669"/>
    <property type="project" value="UniProtKB-KW"/>
</dbReference>
<dbReference type="PANTHER" id="PTHR34203">
    <property type="entry name" value="METHYLTRANSFERASE, FKBM FAMILY PROTEIN"/>
    <property type="match status" value="1"/>
</dbReference>
<dbReference type="Pfam" id="PF05050">
    <property type="entry name" value="Methyltransf_21"/>
    <property type="match status" value="1"/>
</dbReference>
<protein>
    <submittedName>
        <fullName evidence="2">FkbM family methyltransferase</fullName>
    </submittedName>
</protein>
<sequence length="314" mass="35724">MTDIEINKKKDKAEVILEGEKLGDFNPQQIWDLAEELRDYTIANSESFSEIPIQNISVGNINFNVHPLNQPDFWNLVNKGDWEPETYAVFDRFIKADTVFLDIGAWIGSTSLYGAQLAKETHAFEPDPVAFSELKSNKEANAEYSWAKKLMIYPKAVSQFNGTAHLGSKNNGGDSMSSMLFADENKSWKVETIDLDSFLKAKNLEGQPLFIKMDIEGGEYELLPSLKVSLQKNKTFLFLSLHPEFLLQSIRAETNGKFRELKTRIAFFKKHNRLIKSLPYSKIQHADGRPINLQKQLIKALFLGKFPHTILGFS</sequence>
<evidence type="ECO:0000259" key="1">
    <source>
        <dbReference type="Pfam" id="PF05050"/>
    </source>
</evidence>
<reference evidence="2 3" key="1">
    <citation type="submission" date="2020-02" db="EMBL/GenBank/DDBJ databases">
        <title>Out from the shadows clarifying the taxonomy of the family Cryomorphaceae and related taxa by utilizing the GTDB taxonomic framework.</title>
        <authorList>
            <person name="Bowman J.P."/>
        </authorList>
    </citation>
    <scope>NUCLEOTIDE SEQUENCE [LARGE SCALE GENOMIC DNA]</scope>
    <source>
        <strain evidence="2 3">QSSC 1-22</strain>
    </source>
</reference>
<comment type="caution">
    <text evidence="2">The sequence shown here is derived from an EMBL/GenBank/DDBJ whole genome shotgun (WGS) entry which is preliminary data.</text>
</comment>
<dbReference type="SUPFAM" id="SSF53335">
    <property type="entry name" value="S-adenosyl-L-methionine-dependent methyltransferases"/>
    <property type="match status" value="1"/>
</dbReference>
<dbReference type="EMBL" id="JAAGVY010000024">
    <property type="protein sequence ID" value="NEN24328.1"/>
    <property type="molecule type" value="Genomic_DNA"/>
</dbReference>
<name>A0A7K3WS38_9FLAO</name>
<dbReference type="Proteomes" id="UP000486602">
    <property type="component" value="Unassembled WGS sequence"/>
</dbReference>